<protein>
    <submittedName>
        <fullName evidence="3">PspA/IM30 family protein</fullName>
    </submittedName>
</protein>
<proteinExistence type="inferred from homology"/>
<feature type="region of interest" description="Disordered" evidence="2">
    <location>
        <begin position="131"/>
        <end position="165"/>
    </location>
</feature>
<gene>
    <name evidence="3" type="ORF">J0M35_11865</name>
</gene>
<evidence type="ECO:0000256" key="2">
    <source>
        <dbReference type="SAM" id="MobiDB-lite"/>
    </source>
</evidence>
<dbReference type="PANTHER" id="PTHR31088:SF6">
    <property type="entry name" value="PHAGE SHOCK PROTEIN A"/>
    <property type="match status" value="1"/>
</dbReference>
<comment type="caution">
    <text evidence="3">The sequence shown here is derived from an EMBL/GenBank/DDBJ whole genome shotgun (WGS) entry which is preliminary data.</text>
</comment>
<dbReference type="EMBL" id="JAFLCK010000015">
    <property type="protein sequence ID" value="MBN8661054.1"/>
    <property type="molecule type" value="Genomic_DNA"/>
</dbReference>
<reference evidence="3" key="1">
    <citation type="submission" date="2021-02" db="EMBL/GenBank/DDBJ databases">
        <title>Genome-Resolved Metagenomics of a Microbial Community Performing Photosynthetic Biological Nutrient Removal.</title>
        <authorList>
            <person name="Mcdaniel E.A."/>
        </authorList>
    </citation>
    <scope>NUCLEOTIDE SEQUENCE</scope>
    <source>
        <strain evidence="3">UWPOB_OBS1</strain>
    </source>
</reference>
<dbReference type="AlphaFoldDB" id="A0A8J7P8F0"/>
<comment type="similarity">
    <text evidence="1">Belongs to the PspA/Vipp/IM30 family.</text>
</comment>
<dbReference type="InterPro" id="IPR007157">
    <property type="entry name" value="PspA_VIPP1"/>
</dbReference>
<evidence type="ECO:0000313" key="4">
    <source>
        <dbReference type="Proteomes" id="UP000664277"/>
    </source>
</evidence>
<dbReference type="Pfam" id="PF04012">
    <property type="entry name" value="PspA_IM30"/>
    <property type="match status" value="1"/>
</dbReference>
<sequence>MFDRLMNIFKAMFNAGVSKMETPEILAEQAQMELDSSVKKVQEALTASITNEKMLEQQLKKAEEEKQSWEKRAALAVGQNNDEVARQCILKKVELTKHQESLTAQLTEQKKASADLKRRYGELELQQKDFQRKKQAMQARSKGSDAIAKANELASGTGTSSMDKWEEKIRAKEIKNEALQEMRGISTNMEQLKALDQLSEVDQELALLKAKVESKDEGKPKLIVQNSADDAIDAEVVDDNVPMLLDDKEKK</sequence>
<dbReference type="Proteomes" id="UP000664277">
    <property type="component" value="Unassembled WGS sequence"/>
</dbReference>
<dbReference type="PANTHER" id="PTHR31088">
    <property type="entry name" value="MEMBRANE-ASSOCIATED PROTEIN VIPP1, CHLOROPLASTIC"/>
    <property type="match status" value="1"/>
</dbReference>
<evidence type="ECO:0000313" key="3">
    <source>
        <dbReference type="EMBL" id="MBN8661054.1"/>
    </source>
</evidence>
<organism evidence="3 4">
    <name type="scientific">Candidatus Obscuribacter phosphatis</name>
    <dbReference type="NCBI Taxonomy" id="1906157"/>
    <lineage>
        <taxon>Bacteria</taxon>
        <taxon>Bacillati</taxon>
        <taxon>Candidatus Melainabacteria</taxon>
        <taxon>Candidatus Obscuribacterales</taxon>
        <taxon>Candidatus Obscuribacteraceae</taxon>
        <taxon>Candidatus Obscuribacter</taxon>
    </lineage>
</organism>
<accession>A0A8J7P8F0</accession>
<evidence type="ECO:0000256" key="1">
    <source>
        <dbReference type="ARBA" id="ARBA00043985"/>
    </source>
</evidence>
<name>A0A8J7P8F0_9BACT</name>